<dbReference type="EC" id="2.7.11.1" evidence="1"/>
<dbReference type="Gene3D" id="3.30.200.20">
    <property type="entry name" value="Phosphorylase Kinase, domain 1"/>
    <property type="match status" value="1"/>
</dbReference>
<evidence type="ECO:0000256" key="9">
    <source>
        <dbReference type="PROSITE-ProRule" id="PRU10141"/>
    </source>
</evidence>
<dbReference type="SMART" id="SM00220">
    <property type="entry name" value="S_TKc"/>
    <property type="match status" value="1"/>
</dbReference>
<keyword evidence="3" id="KW-0808">Transferase</keyword>
<evidence type="ECO:0000256" key="1">
    <source>
        <dbReference type="ARBA" id="ARBA00012513"/>
    </source>
</evidence>
<feature type="domain" description="Protein kinase" evidence="11">
    <location>
        <begin position="9"/>
        <end position="269"/>
    </location>
</feature>
<dbReference type="RefSeq" id="WP_073600152.1">
    <property type="nucleotide sequence ID" value="NZ_MRCB01000016.1"/>
</dbReference>
<dbReference type="PANTHER" id="PTHR24363">
    <property type="entry name" value="SERINE/THREONINE PROTEIN KINASE"/>
    <property type="match status" value="1"/>
</dbReference>
<dbReference type="CDD" id="cd14014">
    <property type="entry name" value="STKc_PknB_like"/>
    <property type="match status" value="1"/>
</dbReference>
<keyword evidence="5" id="KW-0418">Kinase</keyword>
<evidence type="ECO:0000256" key="3">
    <source>
        <dbReference type="ARBA" id="ARBA00022679"/>
    </source>
</evidence>
<feature type="compositionally biased region" description="Low complexity" evidence="10">
    <location>
        <begin position="363"/>
        <end position="376"/>
    </location>
</feature>
<feature type="compositionally biased region" description="Low complexity" evidence="10">
    <location>
        <begin position="330"/>
        <end position="339"/>
    </location>
</feature>
<evidence type="ECO:0000256" key="10">
    <source>
        <dbReference type="SAM" id="MobiDB-lite"/>
    </source>
</evidence>
<feature type="region of interest" description="Disordered" evidence="10">
    <location>
        <begin position="330"/>
        <end position="400"/>
    </location>
</feature>
<dbReference type="InterPro" id="IPR000719">
    <property type="entry name" value="Prot_kinase_dom"/>
</dbReference>
<gene>
    <name evidence="12" type="ORF">NIES593_13860</name>
</gene>
<evidence type="ECO:0000313" key="13">
    <source>
        <dbReference type="Proteomes" id="UP000186868"/>
    </source>
</evidence>
<evidence type="ECO:0000256" key="2">
    <source>
        <dbReference type="ARBA" id="ARBA00022527"/>
    </source>
</evidence>
<evidence type="ECO:0000256" key="7">
    <source>
        <dbReference type="ARBA" id="ARBA00047899"/>
    </source>
</evidence>
<dbReference type="GO" id="GO:0004674">
    <property type="term" value="F:protein serine/threonine kinase activity"/>
    <property type="evidence" value="ECO:0007669"/>
    <property type="project" value="UniProtKB-KW"/>
</dbReference>
<organism evidence="12 13">
    <name type="scientific">Hydrococcus rivularis NIES-593</name>
    <dbReference type="NCBI Taxonomy" id="1921803"/>
    <lineage>
        <taxon>Bacteria</taxon>
        <taxon>Bacillati</taxon>
        <taxon>Cyanobacteriota</taxon>
        <taxon>Cyanophyceae</taxon>
        <taxon>Pleurocapsales</taxon>
        <taxon>Hydrococcaceae</taxon>
        <taxon>Hydrococcus</taxon>
    </lineage>
</organism>
<protein>
    <recommendedName>
        <fullName evidence="1">non-specific serine/threonine protein kinase</fullName>
        <ecNumber evidence="1">2.7.11.1</ecNumber>
    </recommendedName>
</protein>
<evidence type="ECO:0000259" key="11">
    <source>
        <dbReference type="PROSITE" id="PS50011"/>
    </source>
</evidence>
<keyword evidence="13" id="KW-1185">Reference proteome</keyword>
<comment type="catalytic activity">
    <reaction evidence="8">
        <text>L-seryl-[protein] + ATP = O-phospho-L-seryl-[protein] + ADP + H(+)</text>
        <dbReference type="Rhea" id="RHEA:17989"/>
        <dbReference type="Rhea" id="RHEA-COMP:9863"/>
        <dbReference type="Rhea" id="RHEA-COMP:11604"/>
        <dbReference type="ChEBI" id="CHEBI:15378"/>
        <dbReference type="ChEBI" id="CHEBI:29999"/>
        <dbReference type="ChEBI" id="CHEBI:30616"/>
        <dbReference type="ChEBI" id="CHEBI:83421"/>
        <dbReference type="ChEBI" id="CHEBI:456216"/>
        <dbReference type="EC" id="2.7.11.1"/>
    </reaction>
</comment>
<evidence type="ECO:0000313" key="12">
    <source>
        <dbReference type="EMBL" id="OKH22017.1"/>
    </source>
</evidence>
<dbReference type="SUPFAM" id="SSF56112">
    <property type="entry name" value="Protein kinase-like (PK-like)"/>
    <property type="match status" value="1"/>
</dbReference>
<proteinExistence type="predicted"/>
<feature type="binding site" evidence="9">
    <location>
        <position position="40"/>
    </location>
    <ligand>
        <name>ATP</name>
        <dbReference type="ChEBI" id="CHEBI:30616"/>
    </ligand>
</feature>
<comment type="caution">
    <text evidence="12">The sequence shown here is derived from an EMBL/GenBank/DDBJ whole genome shotgun (WGS) entry which is preliminary data.</text>
</comment>
<dbReference type="Gene3D" id="2.30.30.40">
    <property type="entry name" value="SH3 Domains"/>
    <property type="match status" value="1"/>
</dbReference>
<dbReference type="PROSITE" id="PS00107">
    <property type="entry name" value="PROTEIN_KINASE_ATP"/>
    <property type="match status" value="1"/>
</dbReference>
<evidence type="ECO:0000256" key="5">
    <source>
        <dbReference type="ARBA" id="ARBA00022777"/>
    </source>
</evidence>
<dbReference type="Gene3D" id="1.10.510.10">
    <property type="entry name" value="Transferase(Phosphotransferase) domain 1"/>
    <property type="match status" value="1"/>
</dbReference>
<dbReference type="Pfam" id="PF00069">
    <property type="entry name" value="Pkinase"/>
    <property type="match status" value="1"/>
</dbReference>
<evidence type="ECO:0000256" key="4">
    <source>
        <dbReference type="ARBA" id="ARBA00022741"/>
    </source>
</evidence>
<evidence type="ECO:0000256" key="6">
    <source>
        <dbReference type="ARBA" id="ARBA00022840"/>
    </source>
</evidence>
<dbReference type="EMBL" id="MRCB01000016">
    <property type="protein sequence ID" value="OKH22017.1"/>
    <property type="molecule type" value="Genomic_DNA"/>
</dbReference>
<accession>A0A1U7HEJ6</accession>
<dbReference type="PROSITE" id="PS50011">
    <property type="entry name" value="PROTEIN_KINASE_DOM"/>
    <property type="match status" value="1"/>
</dbReference>
<dbReference type="InterPro" id="IPR011009">
    <property type="entry name" value="Kinase-like_dom_sf"/>
</dbReference>
<dbReference type="AlphaFoldDB" id="A0A1U7HEJ6"/>
<evidence type="ECO:0000256" key="8">
    <source>
        <dbReference type="ARBA" id="ARBA00048679"/>
    </source>
</evidence>
<dbReference type="OrthoDB" id="468998at2"/>
<keyword evidence="6 9" id="KW-0067">ATP-binding</keyword>
<sequence length="467" mass="51055">MSDVLLSRYQIIRELGSGGFGDTYLAKDLALPGHPPCVVKHLKPKDTAPSALAVAKTLFEREAEYLYRLGKHDQIPSLYAHFEEGGEFYLVQEFIEGEELTQELLPGKPLSEERTINLLREILEVLAVVHKENVIHRDIKPSNLIRRKRDKKLVLIDFGAVKEIGALTVTAAGQTTMTRGIGTPGYMPSEQAQGKPRLASDVYAVGMVGIQAITGLSPDRLTEDPNTGRLLWHDRAQVSDRLANILDRMTHEYYRSRYQDASEALQALMSETEFSPPLSQVRTQVAYVPDVASKQSGGLLKLLKIVFSVAIGGLATGAIAGIILLNRPSSSPPVVFDTPTPTPTIEPTPRETTSPTPTPEPTPEVTVSPTPTDTPEAQVPDEPSPTPTVEPTPTSETPETTVATVLNPGTLVRDEPSPTGKILCPVRSVRTINTYGETNGWYKTDICGTMGYIHQSQLTFDRRSDAE</sequence>
<keyword evidence="2" id="KW-0723">Serine/threonine-protein kinase</keyword>
<keyword evidence="4 9" id="KW-0547">Nucleotide-binding</keyword>
<reference evidence="12 13" key="1">
    <citation type="submission" date="2016-11" db="EMBL/GenBank/DDBJ databases">
        <title>Draft Genome Sequences of Nine Cyanobacterial Strains from Diverse Habitats.</title>
        <authorList>
            <person name="Zhu T."/>
            <person name="Hou S."/>
            <person name="Lu X."/>
            <person name="Hess W.R."/>
        </authorList>
    </citation>
    <scope>NUCLEOTIDE SEQUENCE [LARGE SCALE GENOMIC DNA]</scope>
    <source>
        <strain evidence="12 13">NIES-593</strain>
    </source>
</reference>
<dbReference type="InterPro" id="IPR017441">
    <property type="entry name" value="Protein_kinase_ATP_BS"/>
</dbReference>
<name>A0A1U7HEJ6_9CYAN</name>
<comment type="catalytic activity">
    <reaction evidence="7">
        <text>L-threonyl-[protein] + ATP = O-phospho-L-threonyl-[protein] + ADP + H(+)</text>
        <dbReference type="Rhea" id="RHEA:46608"/>
        <dbReference type="Rhea" id="RHEA-COMP:11060"/>
        <dbReference type="Rhea" id="RHEA-COMP:11605"/>
        <dbReference type="ChEBI" id="CHEBI:15378"/>
        <dbReference type="ChEBI" id="CHEBI:30013"/>
        <dbReference type="ChEBI" id="CHEBI:30616"/>
        <dbReference type="ChEBI" id="CHEBI:61977"/>
        <dbReference type="ChEBI" id="CHEBI:456216"/>
        <dbReference type="EC" id="2.7.11.1"/>
    </reaction>
</comment>
<dbReference type="STRING" id="1921803.NIES593_13860"/>
<dbReference type="PANTHER" id="PTHR24363:SF0">
    <property type="entry name" value="SERINE_THREONINE KINASE LIKE DOMAIN CONTAINING 1"/>
    <property type="match status" value="1"/>
</dbReference>
<dbReference type="Proteomes" id="UP000186868">
    <property type="component" value="Unassembled WGS sequence"/>
</dbReference>
<feature type="compositionally biased region" description="Low complexity" evidence="10">
    <location>
        <begin position="391"/>
        <end position="400"/>
    </location>
</feature>
<dbReference type="GO" id="GO:0005524">
    <property type="term" value="F:ATP binding"/>
    <property type="evidence" value="ECO:0007669"/>
    <property type="project" value="UniProtKB-UniRule"/>
</dbReference>